<protein>
    <submittedName>
        <fullName evidence="1">Uncharacterized protein</fullName>
    </submittedName>
</protein>
<sequence length="76" mass="8405">MPGLAAANIDIDKWGTGVVARRLTVRNFEENVEIVDTTTVEAANDLEEKLVRRFDKKVRSGVCTVASIIMSKNEVL</sequence>
<dbReference type="Proteomes" id="UP001153954">
    <property type="component" value="Unassembled WGS sequence"/>
</dbReference>
<evidence type="ECO:0000313" key="2">
    <source>
        <dbReference type="Proteomes" id="UP001153954"/>
    </source>
</evidence>
<dbReference type="AlphaFoldDB" id="A0AAU9UWC9"/>
<keyword evidence="2" id="KW-1185">Reference proteome</keyword>
<dbReference type="EMBL" id="CAKOGL010000025">
    <property type="protein sequence ID" value="CAH2102869.1"/>
    <property type="molecule type" value="Genomic_DNA"/>
</dbReference>
<evidence type="ECO:0000313" key="1">
    <source>
        <dbReference type="EMBL" id="CAH2102869.1"/>
    </source>
</evidence>
<comment type="caution">
    <text evidence="1">The sequence shown here is derived from an EMBL/GenBank/DDBJ whole genome shotgun (WGS) entry which is preliminary data.</text>
</comment>
<gene>
    <name evidence="1" type="ORF">EEDITHA_LOCUS17440</name>
</gene>
<organism evidence="1 2">
    <name type="scientific">Euphydryas editha</name>
    <name type="common">Edith's checkerspot</name>
    <dbReference type="NCBI Taxonomy" id="104508"/>
    <lineage>
        <taxon>Eukaryota</taxon>
        <taxon>Metazoa</taxon>
        <taxon>Ecdysozoa</taxon>
        <taxon>Arthropoda</taxon>
        <taxon>Hexapoda</taxon>
        <taxon>Insecta</taxon>
        <taxon>Pterygota</taxon>
        <taxon>Neoptera</taxon>
        <taxon>Endopterygota</taxon>
        <taxon>Lepidoptera</taxon>
        <taxon>Glossata</taxon>
        <taxon>Ditrysia</taxon>
        <taxon>Papilionoidea</taxon>
        <taxon>Nymphalidae</taxon>
        <taxon>Nymphalinae</taxon>
        <taxon>Euphydryas</taxon>
    </lineage>
</organism>
<accession>A0AAU9UWC9</accession>
<name>A0AAU9UWC9_EUPED</name>
<reference evidence="1" key="1">
    <citation type="submission" date="2022-03" db="EMBL/GenBank/DDBJ databases">
        <authorList>
            <person name="Tunstrom K."/>
        </authorList>
    </citation>
    <scope>NUCLEOTIDE SEQUENCE</scope>
</reference>
<proteinExistence type="predicted"/>